<evidence type="ECO:0000313" key="11">
    <source>
        <dbReference type="Proteomes" id="UP001176940"/>
    </source>
</evidence>
<evidence type="ECO:0008006" key="12">
    <source>
        <dbReference type="Google" id="ProtNLM"/>
    </source>
</evidence>
<dbReference type="Gene3D" id="3.10.450.50">
    <property type="match status" value="1"/>
</dbReference>
<evidence type="ECO:0000259" key="8">
    <source>
        <dbReference type="Pfam" id="PF22602"/>
    </source>
</evidence>
<dbReference type="InterPro" id="IPR030217">
    <property type="entry name" value="NXF_fam"/>
</dbReference>
<dbReference type="Pfam" id="PF24048">
    <property type="entry name" value="LRR_NXF1-5"/>
    <property type="match status" value="2"/>
</dbReference>
<feature type="compositionally biased region" description="Polar residues" evidence="6">
    <location>
        <begin position="80"/>
        <end position="92"/>
    </location>
</feature>
<dbReference type="Pfam" id="PF22602">
    <property type="entry name" value="NXF_NTF2"/>
    <property type="match status" value="1"/>
</dbReference>
<feature type="domain" description="Nuclear transport factor 2" evidence="8">
    <location>
        <begin position="453"/>
        <end position="553"/>
    </location>
</feature>
<dbReference type="SUPFAM" id="SSF52058">
    <property type="entry name" value="L domain-like"/>
    <property type="match status" value="1"/>
</dbReference>
<dbReference type="InterPro" id="IPR001611">
    <property type="entry name" value="Leu-rich_rpt"/>
</dbReference>
<keyword evidence="4" id="KW-0509">mRNA transport</keyword>
<dbReference type="Proteomes" id="UP001176940">
    <property type="component" value="Unassembled WGS sequence"/>
</dbReference>
<evidence type="ECO:0000256" key="6">
    <source>
        <dbReference type="SAM" id="MobiDB-lite"/>
    </source>
</evidence>
<feature type="region of interest" description="Disordered" evidence="6">
    <location>
        <begin position="1"/>
        <end position="92"/>
    </location>
</feature>
<keyword evidence="5" id="KW-0539">Nucleus</keyword>
<sequence>MAILTPPKNPGCHRCERPPPFLRIAESEGPSMTSRSPDRSPDRDVIEGPSLTTFSGTEADARSGDSQGSSEGPSWIKILQGTQGPPAHNSTCPDLFKFANDHLDDAEEASEKIMWSDETKLELFGFTSTRRVWRKKYEHNPKNTVPTVKHGGGNIILCGCFSAKGTGRLNHIVGRMDGVMYREILANNFLPTVRALKMIRGWVFQHDNDPKHTVRTTKEWLHKKHFKVLEWPSQSPDLNPIENLWRDLKLNVAHRQPQNQKYLEKIYLLSANIMLSLNHPPATEVVLQIISECYPQLQSLDLSCNLLSKLTGFAHLFHVTPHLQSLNLSYNMVRCLILLSGQHTQKCTKKIDQNSINKTTKHSQLAPTREKVELDLIHNLELRELWLEGNPLHRAMETSSAYYRLVTYHFPSIEKLDGQFFKQNLFFEQEKPKPLPQAKGSFFVNSEIKTFLAKFLHKYFTVYDSDDRKALLPLYHENCCCSFSLPKAFYPRTCFLQIKEYWKENRNLLRVKRPEMRRQLIKYNRLLVVGFLCNLPKTKHELASMTLDVSCQNPISTEEKLQ</sequence>
<name>A0ABN9MEF3_9NEOB</name>
<reference evidence="10" key="1">
    <citation type="submission" date="2023-07" db="EMBL/GenBank/DDBJ databases">
        <authorList>
            <person name="Stuckert A."/>
        </authorList>
    </citation>
    <scope>NUCLEOTIDE SEQUENCE</scope>
</reference>
<feature type="compositionally biased region" description="Basic and acidic residues" evidence="6">
    <location>
        <begin position="36"/>
        <end position="46"/>
    </location>
</feature>
<evidence type="ECO:0000256" key="2">
    <source>
        <dbReference type="ARBA" id="ARBA00009285"/>
    </source>
</evidence>
<dbReference type="PANTHER" id="PTHR10662">
    <property type="entry name" value="NUCLEAR RNA EXPORT FACTOR"/>
    <property type="match status" value="1"/>
</dbReference>
<comment type="subcellular location">
    <subcellularLocation>
        <location evidence="1">Nucleus</location>
    </subcellularLocation>
</comment>
<accession>A0ABN9MEF3</accession>
<comment type="caution">
    <text evidence="10">The sequence shown here is derived from an EMBL/GenBank/DDBJ whole genome shotgun (WGS) entry which is preliminary data.</text>
</comment>
<dbReference type="InterPro" id="IPR002075">
    <property type="entry name" value="NTF2_dom"/>
</dbReference>
<dbReference type="Gene3D" id="3.80.10.10">
    <property type="entry name" value="Ribonuclease Inhibitor"/>
    <property type="match status" value="1"/>
</dbReference>
<feature type="domain" description="NXF1/2/3/5-like leucine-rich repeat" evidence="9">
    <location>
        <begin position="268"/>
        <end position="335"/>
    </location>
</feature>
<evidence type="ECO:0000313" key="10">
    <source>
        <dbReference type="EMBL" id="CAJ0965156.1"/>
    </source>
</evidence>
<dbReference type="PANTHER" id="PTHR10662:SF50">
    <property type="entry name" value="NUCLEAR RNA EXPORT FACTOR 1"/>
    <property type="match status" value="1"/>
</dbReference>
<evidence type="ECO:0000256" key="3">
    <source>
        <dbReference type="ARBA" id="ARBA00022448"/>
    </source>
</evidence>
<protein>
    <recommendedName>
        <fullName evidence="12">Tc1-like transposase DDE domain-containing protein</fullName>
    </recommendedName>
</protein>
<feature type="domain" description="Tc1-like transposase DDE" evidence="7">
    <location>
        <begin position="113"/>
        <end position="263"/>
    </location>
</feature>
<dbReference type="InterPro" id="IPR032710">
    <property type="entry name" value="NTF2-like_dom_sf"/>
</dbReference>
<keyword evidence="3" id="KW-0813">Transport</keyword>
<dbReference type="InterPro" id="IPR036397">
    <property type="entry name" value="RNaseH_sf"/>
</dbReference>
<dbReference type="Gene3D" id="3.30.420.10">
    <property type="entry name" value="Ribonuclease H-like superfamily/Ribonuclease H"/>
    <property type="match status" value="1"/>
</dbReference>
<evidence type="ECO:0000259" key="9">
    <source>
        <dbReference type="Pfam" id="PF24048"/>
    </source>
</evidence>
<keyword evidence="11" id="KW-1185">Reference proteome</keyword>
<dbReference type="InterPro" id="IPR057125">
    <property type="entry name" value="NXF1/2/3/5-like_LRR"/>
</dbReference>
<gene>
    <name evidence="10" type="ORF">RIMI_LOCUS19970775</name>
</gene>
<feature type="domain" description="NXF1/2/3/5-like leucine-rich repeat" evidence="9">
    <location>
        <begin position="369"/>
        <end position="418"/>
    </location>
</feature>
<dbReference type="Pfam" id="PF13358">
    <property type="entry name" value="DDE_3"/>
    <property type="match status" value="1"/>
</dbReference>
<organism evidence="10 11">
    <name type="scientific">Ranitomeya imitator</name>
    <name type="common">mimic poison frog</name>
    <dbReference type="NCBI Taxonomy" id="111125"/>
    <lineage>
        <taxon>Eukaryota</taxon>
        <taxon>Metazoa</taxon>
        <taxon>Chordata</taxon>
        <taxon>Craniata</taxon>
        <taxon>Vertebrata</taxon>
        <taxon>Euteleostomi</taxon>
        <taxon>Amphibia</taxon>
        <taxon>Batrachia</taxon>
        <taxon>Anura</taxon>
        <taxon>Neobatrachia</taxon>
        <taxon>Hyloidea</taxon>
        <taxon>Dendrobatidae</taxon>
        <taxon>Dendrobatinae</taxon>
        <taxon>Ranitomeya</taxon>
    </lineage>
</organism>
<evidence type="ECO:0000259" key="7">
    <source>
        <dbReference type="Pfam" id="PF13358"/>
    </source>
</evidence>
<evidence type="ECO:0000256" key="5">
    <source>
        <dbReference type="ARBA" id="ARBA00023242"/>
    </source>
</evidence>
<dbReference type="InterPro" id="IPR032675">
    <property type="entry name" value="LRR_dom_sf"/>
</dbReference>
<dbReference type="InterPro" id="IPR038717">
    <property type="entry name" value="Tc1-like_DDE_dom"/>
</dbReference>
<dbReference type="EMBL" id="CAUEEQ010065251">
    <property type="protein sequence ID" value="CAJ0965156.1"/>
    <property type="molecule type" value="Genomic_DNA"/>
</dbReference>
<dbReference type="PROSITE" id="PS51450">
    <property type="entry name" value="LRR"/>
    <property type="match status" value="1"/>
</dbReference>
<evidence type="ECO:0000256" key="1">
    <source>
        <dbReference type="ARBA" id="ARBA00004123"/>
    </source>
</evidence>
<proteinExistence type="inferred from homology"/>
<comment type="similarity">
    <text evidence="2">Belongs to the NXF family.</text>
</comment>
<dbReference type="SUPFAM" id="SSF54427">
    <property type="entry name" value="NTF2-like"/>
    <property type="match status" value="1"/>
</dbReference>
<evidence type="ECO:0000256" key="4">
    <source>
        <dbReference type="ARBA" id="ARBA00022816"/>
    </source>
</evidence>